<name>A0A2I2GQ48_9EURO</name>
<organism evidence="3 4">
    <name type="scientific">Aspergillus steynii IBT 23096</name>
    <dbReference type="NCBI Taxonomy" id="1392250"/>
    <lineage>
        <taxon>Eukaryota</taxon>
        <taxon>Fungi</taxon>
        <taxon>Dikarya</taxon>
        <taxon>Ascomycota</taxon>
        <taxon>Pezizomycotina</taxon>
        <taxon>Eurotiomycetes</taxon>
        <taxon>Eurotiomycetidae</taxon>
        <taxon>Eurotiales</taxon>
        <taxon>Aspergillaceae</taxon>
        <taxon>Aspergillus</taxon>
        <taxon>Aspergillus subgen. Circumdati</taxon>
    </lineage>
</organism>
<proteinExistence type="predicted"/>
<keyword evidence="2" id="KW-0472">Membrane</keyword>
<dbReference type="EMBL" id="MSFO01000001">
    <property type="protein sequence ID" value="PLB55007.1"/>
    <property type="molecule type" value="Genomic_DNA"/>
</dbReference>
<dbReference type="AlphaFoldDB" id="A0A2I2GQ48"/>
<protein>
    <submittedName>
        <fullName evidence="3">Uncharacterized protein</fullName>
    </submittedName>
</protein>
<comment type="caution">
    <text evidence="3">The sequence shown here is derived from an EMBL/GenBank/DDBJ whole genome shotgun (WGS) entry which is preliminary data.</text>
</comment>
<feature type="region of interest" description="Disordered" evidence="1">
    <location>
        <begin position="215"/>
        <end position="320"/>
    </location>
</feature>
<evidence type="ECO:0000256" key="1">
    <source>
        <dbReference type="SAM" id="MobiDB-lite"/>
    </source>
</evidence>
<sequence length="836" mass="92325">MDPKPVQPPNFHNLEISGSWDGEFEGPVKLRISLDVQSAPDTELRLLDTKASAIFLKTASARVLSDESNDNSSLFAFPISNSDKLKGGRRFSAERPPKSEDALSASPDGPPLPSRSLMKELRTYQDTVSAKFSDLCVNVAEYEDLTHSPQLMKRSAADACFTNSEVASDGTPTHKRQASSNETDKTLSSFSKLGEGSIKSGKLLGLKAWLETAAQPHEDRELADTGEDELRPEEVNSDNCETAIGDVTNTKDTCGLSTPVVESPNTPPRQETPTMEKLCSTPDPQAHTPYDQESIPSGLSASPNLSLLFSTPKQSNSKPGTWEKHYLIEETTEDDDGIAIEPLIEFSWTDPKLILSNGDLIVKFSSKTREASYRIDVNLTVYVDDDYVKGWSTILLPGLPRLQAGETGSFLFLLPEDRGLEFRTKYMQRCTMMEDCFFAEFTSVRNLIISMRVCGRKFYGFLKNFIVDQEVIAHHAVVNSEAESDESISYHAMCSLKLSQRYLCSDKCGFSFYVDGGPDGFFICKLEHQKAGLPMIKIPSGDSASAGTSRVQVICSPKDLGMFCLTWSIPSADRHAVHWLPRIYPASPRYLKGSRDHLRDTFTELSSRGLFEVTGDKTKQLAREEIDADKENHASDKKATFGPDPFSPDHYEAPDALILFRLLMSTLGAKILQHTKGCIVTAMSFISRPYQWILSRMKHLMLALGSACVLLGVVWLFVRDAGFGVLSSVQNLSDPLDLSKMCGGNGTMVENVSACLDDSIFKEDPSTIITPGGTVELNFIEADSDNQMERPVRESTDGDNGDAEANLGDNKAAELLSFRDRIDHWLGWKGPVNRRS</sequence>
<feature type="region of interest" description="Disordered" evidence="1">
    <location>
        <begin position="165"/>
        <end position="194"/>
    </location>
</feature>
<keyword evidence="2" id="KW-1133">Transmembrane helix</keyword>
<feature type="compositionally biased region" description="Polar residues" evidence="1">
    <location>
        <begin position="294"/>
        <end position="319"/>
    </location>
</feature>
<feature type="compositionally biased region" description="Basic and acidic residues" evidence="1">
    <location>
        <begin position="787"/>
        <end position="796"/>
    </location>
</feature>
<evidence type="ECO:0000313" key="4">
    <source>
        <dbReference type="Proteomes" id="UP000234275"/>
    </source>
</evidence>
<dbReference type="VEuPathDB" id="FungiDB:P170DRAFT_470436"/>
<keyword evidence="2" id="KW-0812">Transmembrane</keyword>
<evidence type="ECO:0000313" key="3">
    <source>
        <dbReference type="EMBL" id="PLB55007.1"/>
    </source>
</evidence>
<feature type="compositionally biased region" description="Basic and acidic residues" evidence="1">
    <location>
        <begin position="86"/>
        <end position="101"/>
    </location>
</feature>
<dbReference type="RefSeq" id="XP_024710309.1">
    <property type="nucleotide sequence ID" value="XM_024852755.1"/>
</dbReference>
<feature type="compositionally biased region" description="Basic and acidic residues" evidence="1">
    <location>
        <begin position="216"/>
        <end position="234"/>
    </location>
</feature>
<gene>
    <name evidence="3" type="ORF">P170DRAFT_470436</name>
</gene>
<accession>A0A2I2GQ48</accession>
<dbReference type="OrthoDB" id="5599552at2759"/>
<feature type="compositionally biased region" description="Polar residues" evidence="1">
    <location>
        <begin position="247"/>
        <end position="256"/>
    </location>
</feature>
<keyword evidence="4" id="KW-1185">Reference proteome</keyword>
<dbReference type="GeneID" id="36560453"/>
<reference evidence="3 4" key="1">
    <citation type="submission" date="2016-12" db="EMBL/GenBank/DDBJ databases">
        <title>The genomes of Aspergillus section Nigri reveals drivers in fungal speciation.</title>
        <authorList>
            <consortium name="DOE Joint Genome Institute"/>
            <person name="Vesth T.C."/>
            <person name="Nybo J."/>
            <person name="Theobald S."/>
            <person name="Brandl J."/>
            <person name="Frisvad J.C."/>
            <person name="Nielsen K.F."/>
            <person name="Lyhne E.K."/>
            <person name="Kogle M.E."/>
            <person name="Kuo A."/>
            <person name="Riley R."/>
            <person name="Clum A."/>
            <person name="Nolan M."/>
            <person name="Lipzen A."/>
            <person name="Salamov A."/>
            <person name="Henrissat B."/>
            <person name="Wiebenga A."/>
            <person name="De Vries R.P."/>
            <person name="Grigoriev I.V."/>
            <person name="Mortensen U.H."/>
            <person name="Andersen M.R."/>
            <person name="Baker S.E."/>
        </authorList>
    </citation>
    <scope>NUCLEOTIDE SEQUENCE [LARGE SCALE GENOMIC DNA]</scope>
    <source>
        <strain evidence="3 4">IBT 23096</strain>
    </source>
</reference>
<feature type="region of interest" description="Disordered" evidence="1">
    <location>
        <begin position="786"/>
        <end position="806"/>
    </location>
</feature>
<feature type="region of interest" description="Disordered" evidence="1">
    <location>
        <begin position="86"/>
        <end position="115"/>
    </location>
</feature>
<feature type="compositionally biased region" description="Polar residues" evidence="1">
    <location>
        <begin position="178"/>
        <end position="191"/>
    </location>
</feature>
<evidence type="ECO:0000256" key="2">
    <source>
        <dbReference type="SAM" id="Phobius"/>
    </source>
</evidence>
<feature type="transmembrane region" description="Helical" evidence="2">
    <location>
        <begin position="700"/>
        <end position="718"/>
    </location>
</feature>
<dbReference type="Proteomes" id="UP000234275">
    <property type="component" value="Unassembled WGS sequence"/>
</dbReference>